<dbReference type="STRING" id="1891224.BBP83_03155"/>
<organism evidence="1 2">
    <name type="scientific">Acinetobacter celticus</name>
    <dbReference type="NCBI Taxonomy" id="1891224"/>
    <lineage>
        <taxon>Bacteria</taxon>
        <taxon>Pseudomonadati</taxon>
        <taxon>Pseudomonadota</taxon>
        <taxon>Gammaproteobacteria</taxon>
        <taxon>Moraxellales</taxon>
        <taxon>Moraxellaceae</taxon>
        <taxon>Acinetobacter</taxon>
    </lineage>
</organism>
<dbReference type="OrthoDB" id="9951467at2"/>
<reference evidence="1 2" key="1">
    <citation type="submission" date="2016-07" db="EMBL/GenBank/DDBJ databases">
        <title>Acinetobacter sp. ANC 4603.</title>
        <authorList>
            <person name="Radolfova-Krizova L."/>
            <person name="Nemec A."/>
        </authorList>
    </citation>
    <scope>NUCLEOTIDE SEQUENCE [LARGE SCALE GENOMIC DNA]</scope>
    <source>
        <strain evidence="1 2">ANC 4603</strain>
    </source>
</reference>
<evidence type="ECO:0000313" key="1">
    <source>
        <dbReference type="EMBL" id="ODA14838.1"/>
    </source>
</evidence>
<proteinExistence type="predicted"/>
<gene>
    <name evidence="1" type="ORF">BBP83_03155</name>
</gene>
<comment type="caution">
    <text evidence="1">The sequence shown here is derived from an EMBL/GenBank/DDBJ whole genome shotgun (WGS) entry which is preliminary data.</text>
</comment>
<dbReference type="Proteomes" id="UP000186553">
    <property type="component" value="Unassembled WGS sequence"/>
</dbReference>
<name>A0A1C3D1E7_9GAMM</name>
<accession>A0A1C3D1E7</accession>
<evidence type="ECO:0000313" key="2">
    <source>
        <dbReference type="Proteomes" id="UP000186553"/>
    </source>
</evidence>
<dbReference type="EMBL" id="MBDL01000001">
    <property type="protein sequence ID" value="ODA14838.1"/>
    <property type="molecule type" value="Genomic_DNA"/>
</dbReference>
<sequence length="89" mass="10259">MFRYPITMNKDFDYRKTPLKKFTFTQDSGEKIDKSKGSKIILLVENQDNEIVESYVSDDNILTGIHEALKELATQVSGLHFGLKFELTK</sequence>
<dbReference type="AlphaFoldDB" id="A0A1C3D1E7"/>
<keyword evidence="2" id="KW-1185">Reference proteome</keyword>
<protein>
    <submittedName>
        <fullName evidence="1">Uncharacterized protein</fullName>
    </submittedName>
</protein>